<dbReference type="Gene3D" id="3.30.565.10">
    <property type="entry name" value="Histidine kinase-like ATPase, C-terminal domain"/>
    <property type="match status" value="1"/>
</dbReference>
<dbReference type="InterPro" id="IPR010559">
    <property type="entry name" value="Sig_transdc_His_kin_internal"/>
</dbReference>
<dbReference type="OrthoDB" id="9792992at2"/>
<gene>
    <name evidence="4" type="ORF">DDR33_23450</name>
</gene>
<dbReference type="Pfam" id="PF06580">
    <property type="entry name" value="His_kinase"/>
    <property type="match status" value="1"/>
</dbReference>
<evidence type="ECO:0000313" key="4">
    <source>
        <dbReference type="EMBL" id="PWG78221.1"/>
    </source>
</evidence>
<keyword evidence="4" id="KW-0418">Kinase</keyword>
<comment type="caution">
    <text evidence="4">The sequence shown here is derived from an EMBL/GenBank/DDBJ whole genome shotgun (WGS) entry which is preliminary data.</text>
</comment>
<evidence type="ECO:0000259" key="3">
    <source>
        <dbReference type="Pfam" id="PF06580"/>
    </source>
</evidence>
<dbReference type="InterPro" id="IPR050640">
    <property type="entry name" value="Bact_2-comp_sensor_kinase"/>
</dbReference>
<keyword evidence="1" id="KW-0175">Coiled coil</keyword>
<dbReference type="SUPFAM" id="SSF55874">
    <property type="entry name" value="ATPase domain of HSP90 chaperone/DNA topoisomerase II/histidine kinase"/>
    <property type="match status" value="1"/>
</dbReference>
<organism evidence="4 5">
    <name type="scientific">Pararcticibacter amylolyticus</name>
    <dbReference type="NCBI Taxonomy" id="2173175"/>
    <lineage>
        <taxon>Bacteria</taxon>
        <taxon>Pseudomonadati</taxon>
        <taxon>Bacteroidota</taxon>
        <taxon>Sphingobacteriia</taxon>
        <taxon>Sphingobacteriales</taxon>
        <taxon>Sphingobacteriaceae</taxon>
        <taxon>Pararcticibacter</taxon>
    </lineage>
</organism>
<accession>A0A2U2PA10</accession>
<name>A0A2U2PA10_9SPHI</name>
<feature type="transmembrane region" description="Helical" evidence="2">
    <location>
        <begin position="49"/>
        <end position="68"/>
    </location>
</feature>
<feature type="coiled-coil region" evidence="1">
    <location>
        <begin position="137"/>
        <end position="164"/>
    </location>
</feature>
<dbReference type="GO" id="GO:0000155">
    <property type="term" value="F:phosphorelay sensor kinase activity"/>
    <property type="evidence" value="ECO:0007669"/>
    <property type="project" value="InterPro"/>
</dbReference>
<dbReference type="InterPro" id="IPR036890">
    <property type="entry name" value="HATPase_C_sf"/>
</dbReference>
<feature type="domain" description="Signal transduction histidine kinase internal region" evidence="3">
    <location>
        <begin position="157"/>
        <end position="235"/>
    </location>
</feature>
<keyword evidence="2" id="KW-0812">Transmembrane</keyword>
<dbReference type="EMBL" id="QEAS01000030">
    <property type="protein sequence ID" value="PWG78221.1"/>
    <property type="molecule type" value="Genomic_DNA"/>
</dbReference>
<keyword evidence="2" id="KW-1133">Transmembrane helix</keyword>
<feature type="transmembrane region" description="Helical" evidence="2">
    <location>
        <begin position="12"/>
        <end position="29"/>
    </location>
</feature>
<feature type="transmembrane region" description="Helical" evidence="2">
    <location>
        <begin position="77"/>
        <end position="95"/>
    </location>
</feature>
<dbReference type="GO" id="GO:0016020">
    <property type="term" value="C:membrane"/>
    <property type="evidence" value="ECO:0007669"/>
    <property type="project" value="InterPro"/>
</dbReference>
<dbReference type="Proteomes" id="UP000245647">
    <property type="component" value="Unassembled WGS sequence"/>
</dbReference>
<reference evidence="4 5" key="1">
    <citation type="submission" date="2018-04" db="EMBL/GenBank/DDBJ databases">
        <title>Pedobacter chongqingensis sp. nov., isolated from a rottenly hemp rope.</title>
        <authorList>
            <person name="Cai Y."/>
        </authorList>
    </citation>
    <scope>NUCLEOTIDE SEQUENCE [LARGE SCALE GENOMIC DNA]</scope>
    <source>
        <strain evidence="4 5">FJ4-8</strain>
    </source>
</reference>
<evidence type="ECO:0000313" key="5">
    <source>
        <dbReference type="Proteomes" id="UP000245647"/>
    </source>
</evidence>
<dbReference type="AlphaFoldDB" id="A0A2U2PA10"/>
<evidence type="ECO:0000256" key="1">
    <source>
        <dbReference type="SAM" id="Coils"/>
    </source>
</evidence>
<dbReference type="PANTHER" id="PTHR34220:SF7">
    <property type="entry name" value="SENSOR HISTIDINE KINASE YPDA"/>
    <property type="match status" value="1"/>
</dbReference>
<proteinExistence type="predicted"/>
<sequence length="346" mass="40298">MDGKSEKGYRAYLTPAIHVLFWVSLYVLLNLRWFWGTGPRIPVNMQYRFLFNSMLLVGFFYLNAFYLFPVWYRKKGWIIYLLLIVLAVIVLTQFHNVLSDALFPLKNHWRGRRGTSFYSVLPYIFILGISISYRIISDSARQERRLKEKENETLKTELAFLRSQVSPHFMFNVLNSLVSLARKKSDLMEPSLIQLSGLMRYMLYQSNSEKISLDQEVKYLKSFVDLQLLRFGDDLELEMAFPADLSGYEIEPMLLIALVENAFKHGVGMADNPVIKIKLNLERETGSLSFTVENTIASFNEMKDKSSGIGLYNMQRRLELLYQGRYQMETSQTGNTFVSNLKIKLQ</sequence>
<dbReference type="RefSeq" id="WP_109418241.1">
    <property type="nucleotide sequence ID" value="NZ_QEAS01000030.1"/>
</dbReference>
<keyword evidence="5" id="KW-1185">Reference proteome</keyword>
<keyword evidence="4" id="KW-0808">Transferase</keyword>
<dbReference type="PANTHER" id="PTHR34220">
    <property type="entry name" value="SENSOR HISTIDINE KINASE YPDA"/>
    <property type="match status" value="1"/>
</dbReference>
<protein>
    <submittedName>
        <fullName evidence="4">Histidine kinase</fullName>
    </submittedName>
</protein>
<feature type="transmembrane region" description="Helical" evidence="2">
    <location>
        <begin position="115"/>
        <end position="136"/>
    </location>
</feature>
<evidence type="ECO:0000256" key="2">
    <source>
        <dbReference type="SAM" id="Phobius"/>
    </source>
</evidence>
<keyword evidence="2" id="KW-0472">Membrane</keyword>